<dbReference type="KEGG" id="shs:STEHIDRAFT_163285"/>
<evidence type="ECO:0000259" key="1">
    <source>
        <dbReference type="Pfam" id="PF20236"/>
    </source>
</evidence>
<organism evidence="2 3">
    <name type="scientific">Stereum hirsutum (strain FP-91666)</name>
    <name type="common">White-rot fungus</name>
    <dbReference type="NCBI Taxonomy" id="721885"/>
    <lineage>
        <taxon>Eukaryota</taxon>
        <taxon>Fungi</taxon>
        <taxon>Dikarya</taxon>
        <taxon>Basidiomycota</taxon>
        <taxon>Agaricomycotina</taxon>
        <taxon>Agaricomycetes</taxon>
        <taxon>Russulales</taxon>
        <taxon>Stereaceae</taxon>
        <taxon>Stereum</taxon>
    </lineage>
</organism>
<evidence type="ECO:0000313" key="2">
    <source>
        <dbReference type="EMBL" id="EIM80036.1"/>
    </source>
</evidence>
<dbReference type="RefSeq" id="XP_007311015.1">
    <property type="nucleotide sequence ID" value="XM_007310953.1"/>
</dbReference>
<gene>
    <name evidence="2" type="ORF">STEHIDRAFT_163285</name>
</gene>
<dbReference type="AlphaFoldDB" id="R7RXD3"/>
<reference evidence="3" key="1">
    <citation type="journal article" date="2012" name="Science">
        <title>The Paleozoic origin of enzymatic lignin decomposition reconstructed from 31 fungal genomes.</title>
        <authorList>
            <person name="Floudas D."/>
            <person name="Binder M."/>
            <person name="Riley R."/>
            <person name="Barry K."/>
            <person name="Blanchette R.A."/>
            <person name="Henrissat B."/>
            <person name="Martinez A.T."/>
            <person name="Otillar R."/>
            <person name="Spatafora J.W."/>
            <person name="Yadav J.S."/>
            <person name="Aerts A."/>
            <person name="Benoit I."/>
            <person name="Boyd A."/>
            <person name="Carlson A."/>
            <person name="Copeland A."/>
            <person name="Coutinho P.M."/>
            <person name="de Vries R.P."/>
            <person name="Ferreira P."/>
            <person name="Findley K."/>
            <person name="Foster B."/>
            <person name="Gaskell J."/>
            <person name="Glotzer D."/>
            <person name="Gorecki P."/>
            <person name="Heitman J."/>
            <person name="Hesse C."/>
            <person name="Hori C."/>
            <person name="Igarashi K."/>
            <person name="Jurgens J.A."/>
            <person name="Kallen N."/>
            <person name="Kersten P."/>
            <person name="Kohler A."/>
            <person name="Kuees U."/>
            <person name="Kumar T.K.A."/>
            <person name="Kuo A."/>
            <person name="LaButti K."/>
            <person name="Larrondo L.F."/>
            <person name="Lindquist E."/>
            <person name="Ling A."/>
            <person name="Lombard V."/>
            <person name="Lucas S."/>
            <person name="Lundell T."/>
            <person name="Martin R."/>
            <person name="McLaughlin D.J."/>
            <person name="Morgenstern I."/>
            <person name="Morin E."/>
            <person name="Murat C."/>
            <person name="Nagy L.G."/>
            <person name="Nolan M."/>
            <person name="Ohm R.A."/>
            <person name="Patyshakuliyeva A."/>
            <person name="Rokas A."/>
            <person name="Ruiz-Duenas F.J."/>
            <person name="Sabat G."/>
            <person name="Salamov A."/>
            <person name="Samejima M."/>
            <person name="Schmutz J."/>
            <person name="Slot J.C."/>
            <person name="St John F."/>
            <person name="Stenlid J."/>
            <person name="Sun H."/>
            <person name="Sun S."/>
            <person name="Syed K."/>
            <person name="Tsang A."/>
            <person name="Wiebenga A."/>
            <person name="Young D."/>
            <person name="Pisabarro A."/>
            <person name="Eastwood D.C."/>
            <person name="Martin F."/>
            <person name="Cullen D."/>
            <person name="Grigoriev I.V."/>
            <person name="Hibbett D.S."/>
        </authorList>
    </citation>
    <scope>NUCLEOTIDE SEQUENCE [LARGE SCALE GENOMIC DNA]</scope>
    <source>
        <strain evidence="3">FP-91666</strain>
    </source>
</reference>
<dbReference type="EMBL" id="JH687400">
    <property type="protein sequence ID" value="EIM80036.1"/>
    <property type="molecule type" value="Genomic_DNA"/>
</dbReference>
<dbReference type="OrthoDB" id="3256331at2759"/>
<accession>R7RXD3</accession>
<dbReference type="InterPro" id="IPR046528">
    <property type="entry name" value="DUF6593"/>
</dbReference>
<sequence>MNDSKSIDEYSSVLTLTLHPDNPANTTILDESGDTVYNISTTFDAKSIPTTSVLNEQGKLVADWRWKESRLDSQMLRFEGAGVGTVDNGPVEVEEGGTWRGHGKERSTASGWLRKTLIPYKQTVAFRDLKGREFQWQNNAPGLHLQVYFLSPSSSSANIITLLPIQLASATNTAVPMARYISPIIDPKLPKGSTPIVPAKLLLDEQAEEIMDLVIVSWALLEKGKRESEISGGAFMKGHTITSSGAS</sequence>
<protein>
    <recommendedName>
        <fullName evidence="1">DUF6593 domain-containing protein</fullName>
    </recommendedName>
</protein>
<feature type="domain" description="DUF6593" evidence="1">
    <location>
        <begin position="21"/>
        <end position="227"/>
    </location>
</feature>
<dbReference type="Proteomes" id="UP000053927">
    <property type="component" value="Unassembled WGS sequence"/>
</dbReference>
<name>R7RXD3_STEHR</name>
<proteinExistence type="predicted"/>
<dbReference type="eggNOG" id="ENOG502SS3D">
    <property type="taxonomic scope" value="Eukaryota"/>
</dbReference>
<evidence type="ECO:0000313" key="3">
    <source>
        <dbReference type="Proteomes" id="UP000053927"/>
    </source>
</evidence>
<keyword evidence="3" id="KW-1185">Reference proteome</keyword>
<dbReference type="GeneID" id="18802282"/>
<dbReference type="Pfam" id="PF20236">
    <property type="entry name" value="DUF6593"/>
    <property type="match status" value="1"/>
</dbReference>